<dbReference type="AlphaFoldDB" id="A0A8H7FAI2"/>
<keyword evidence="2" id="KW-1133">Transmembrane helix</keyword>
<evidence type="ECO:0008006" key="5">
    <source>
        <dbReference type="Google" id="ProtNLM"/>
    </source>
</evidence>
<feature type="transmembrane region" description="Helical" evidence="2">
    <location>
        <begin position="30"/>
        <end position="48"/>
    </location>
</feature>
<evidence type="ECO:0000313" key="4">
    <source>
        <dbReference type="Proteomes" id="UP000629468"/>
    </source>
</evidence>
<evidence type="ECO:0000313" key="3">
    <source>
        <dbReference type="EMBL" id="KAF7784169.1"/>
    </source>
</evidence>
<gene>
    <name evidence="3" type="ORF">Agabi119p4_334</name>
</gene>
<keyword evidence="2" id="KW-0472">Membrane</keyword>
<feature type="compositionally biased region" description="Basic residues" evidence="1">
    <location>
        <begin position="154"/>
        <end position="164"/>
    </location>
</feature>
<evidence type="ECO:0000256" key="2">
    <source>
        <dbReference type="SAM" id="Phobius"/>
    </source>
</evidence>
<protein>
    <recommendedName>
        <fullName evidence="5">Copper transporter</fullName>
    </recommendedName>
</protein>
<feature type="compositionally biased region" description="Polar residues" evidence="1">
    <location>
        <begin position="178"/>
        <end position="193"/>
    </location>
</feature>
<reference evidence="3 4" key="1">
    <citation type="journal article" name="Sci. Rep.">
        <title>Telomere-to-telomere assembled and centromere annotated genomes of the two main subspecies of the button mushroom Agaricus bisporus reveal especially polymorphic chromosome ends.</title>
        <authorList>
            <person name="Sonnenberg A.S.M."/>
            <person name="Sedaghat-Telgerd N."/>
            <person name="Lavrijssen B."/>
            <person name="Ohm R.A."/>
            <person name="Hendrickx P.M."/>
            <person name="Scholtmeijer K."/>
            <person name="Baars J.J.P."/>
            <person name="van Peer A."/>
        </authorList>
    </citation>
    <scope>NUCLEOTIDE SEQUENCE [LARGE SCALE GENOMIC DNA]</scope>
    <source>
        <strain evidence="3 4">H119_p4</strain>
    </source>
</reference>
<evidence type="ECO:0000256" key="1">
    <source>
        <dbReference type="SAM" id="MobiDB-lite"/>
    </source>
</evidence>
<feature type="compositionally biased region" description="Basic and acidic residues" evidence="1">
    <location>
        <begin position="197"/>
        <end position="218"/>
    </location>
</feature>
<keyword evidence="2" id="KW-0812">Transmembrane</keyword>
<feature type="transmembrane region" description="Helical" evidence="2">
    <location>
        <begin position="69"/>
        <end position="88"/>
    </location>
</feature>
<feature type="region of interest" description="Disordered" evidence="1">
    <location>
        <begin position="148"/>
        <end position="232"/>
    </location>
</feature>
<sequence>MDSWRPHLHWSFRQERVLFEGLVLRSFTDFLIASLFLTTICLFERFLSFNIEQGLTPRFLARIKWGKRVWWAALYWIIHFIRLCYMLASMTLHVGIIIVIVTSLTVGQSLAECYKSSDVPHDHPVSELREDAESRAFLIPSSYPLHPVTERTRPRSKSKQHKISIHPIRSGMTRAEAMNSQSCSSGDTESVQYSGDEVPKGILEMRSEGRNNAKEKKGFLSSGSDSDSESGD</sequence>
<proteinExistence type="predicted"/>
<dbReference type="EMBL" id="JABXXO010000001">
    <property type="protein sequence ID" value="KAF7784169.1"/>
    <property type="molecule type" value="Genomic_DNA"/>
</dbReference>
<accession>A0A8H7FAI2</accession>
<name>A0A8H7FAI2_AGABI</name>
<dbReference type="Proteomes" id="UP000629468">
    <property type="component" value="Unassembled WGS sequence"/>
</dbReference>
<organism evidence="3 4">
    <name type="scientific">Agaricus bisporus var. burnettii</name>
    <dbReference type="NCBI Taxonomy" id="192524"/>
    <lineage>
        <taxon>Eukaryota</taxon>
        <taxon>Fungi</taxon>
        <taxon>Dikarya</taxon>
        <taxon>Basidiomycota</taxon>
        <taxon>Agaricomycotina</taxon>
        <taxon>Agaricomycetes</taxon>
        <taxon>Agaricomycetidae</taxon>
        <taxon>Agaricales</taxon>
        <taxon>Agaricineae</taxon>
        <taxon>Agaricaceae</taxon>
        <taxon>Agaricus</taxon>
    </lineage>
</organism>
<comment type="caution">
    <text evidence="3">The sequence shown here is derived from an EMBL/GenBank/DDBJ whole genome shotgun (WGS) entry which is preliminary data.</text>
</comment>